<dbReference type="Proteomes" id="UP001202827">
    <property type="component" value="Unassembled WGS sequence"/>
</dbReference>
<organism evidence="2 3">
    <name type="scientific">Neorhizobium turbinariae</name>
    <dbReference type="NCBI Taxonomy" id="2937795"/>
    <lineage>
        <taxon>Bacteria</taxon>
        <taxon>Pseudomonadati</taxon>
        <taxon>Pseudomonadota</taxon>
        <taxon>Alphaproteobacteria</taxon>
        <taxon>Hyphomicrobiales</taxon>
        <taxon>Rhizobiaceae</taxon>
        <taxon>Rhizobium/Agrobacterium group</taxon>
        <taxon>Neorhizobium</taxon>
    </lineage>
</organism>
<gene>
    <name evidence="2" type="ORF">M0654_16560</name>
</gene>
<reference evidence="2 3" key="1">
    <citation type="submission" date="2022-04" db="EMBL/GenBank/DDBJ databases">
        <title>Rhizobium coralii sp. nov., isolated from coral Turbinaria peltata.</title>
        <authorList>
            <person name="Sun H."/>
        </authorList>
    </citation>
    <scope>NUCLEOTIDE SEQUENCE [LARGE SCALE GENOMIC DNA]</scope>
    <source>
        <strain evidence="2 3">NTR19</strain>
    </source>
</reference>
<sequence length="95" mass="10658">MVMTITVNVVDANLVELLAKVEAGEDVILAKGDTPVARLTTLASAPEQDLGDAGELPKQEQERRRALIEDIRDFRRTMPKVKTDEILEWKSEGRR</sequence>
<accession>A0ABT0IUQ4</accession>
<comment type="caution">
    <text evidence="2">The sequence shown here is derived from an EMBL/GenBank/DDBJ whole genome shotgun (WGS) entry which is preliminary data.</text>
</comment>
<dbReference type="RefSeq" id="WP_248684048.1">
    <property type="nucleotide sequence ID" value="NZ_JALPRY010000018.1"/>
</dbReference>
<proteinExistence type="predicted"/>
<name>A0ABT0IUQ4_9HYPH</name>
<feature type="region of interest" description="Disordered" evidence="1">
    <location>
        <begin position="43"/>
        <end position="62"/>
    </location>
</feature>
<evidence type="ECO:0000313" key="3">
    <source>
        <dbReference type="Proteomes" id="UP001202827"/>
    </source>
</evidence>
<dbReference type="EMBL" id="JALPRY010000018">
    <property type="protein sequence ID" value="MCK8781593.1"/>
    <property type="molecule type" value="Genomic_DNA"/>
</dbReference>
<keyword evidence="3" id="KW-1185">Reference proteome</keyword>
<protein>
    <submittedName>
        <fullName evidence="2">Type II toxin-antitoxin system prevent-host-death family antitoxin</fullName>
    </submittedName>
</protein>
<evidence type="ECO:0000256" key="1">
    <source>
        <dbReference type="SAM" id="MobiDB-lite"/>
    </source>
</evidence>
<evidence type="ECO:0000313" key="2">
    <source>
        <dbReference type="EMBL" id="MCK8781593.1"/>
    </source>
</evidence>